<evidence type="ECO:0000313" key="2">
    <source>
        <dbReference type="Proteomes" id="UP000283482"/>
    </source>
</evidence>
<dbReference type="RefSeq" id="WP_117907686.1">
    <property type="nucleotide sequence ID" value="NZ_QSGN01000052.1"/>
</dbReference>
<comment type="caution">
    <text evidence="1">The sequence shown here is derived from an EMBL/GenBank/DDBJ whole genome shotgun (WGS) entry which is preliminary data.</text>
</comment>
<protein>
    <submittedName>
        <fullName evidence="1">Uncharacterized protein</fullName>
    </submittedName>
</protein>
<accession>A0A413UWH5</accession>
<dbReference type="AlphaFoldDB" id="A0A413UWH5"/>
<proteinExistence type="predicted"/>
<evidence type="ECO:0000313" key="1">
    <source>
        <dbReference type="EMBL" id="RHB24514.1"/>
    </source>
</evidence>
<organism evidence="1 2">
    <name type="scientific">Bacteroides stercoris</name>
    <dbReference type="NCBI Taxonomy" id="46506"/>
    <lineage>
        <taxon>Bacteria</taxon>
        <taxon>Pseudomonadati</taxon>
        <taxon>Bacteroidota</taxon>
        <taxon>Bacteroidia</taxon>
        <taxon>Bacteroidales</taxon>
        <taxon>Bacteroidaceae</taxon>
        <taxon>Bacteroides</taxon>
    </lineage>
</organism>
<reference evidence="1 2" key="1">
    <citation type="submission" date="2018-08" db="EMBL/GenBank/DDBJ databases">
        <title>A genome reference for cultivated species of the human gut microbiota.</title>
        <authorList>
            <person name="Zou Y."/>
            <person name="Xue W."/>
            <person name="Luo G."/>
        </authorList>
    </citation>
    <scope>NUCLEOTIDE SEQUENCE [LARGE SCALE GENOMIC DNA]</scope>
    <source>
        <strain evidence="1 2">AM40-34</strain>
    </source>
</reference>
<dbReference type="EMBL" id="QSGN01000052">
    <property type="protein sequence ID" value="RHB24514.1"/>
    <property type="molecule type" value="Genomic_DNA"/>
</dbReference>
<name>A0A413UWH5_BACSE</name>
<gene>
    <name evidence="1" type="ORF">DW889_15245</name>
</gene>
<sequence>MTTGKTDRGYTSISTPDGKFRMWLNKPTASGKIICSCGFSLKQKLPFVDAISTLGYVQADEVRLIDEDYSTLILICVQSSDGVFERLIEDIPELMEQYLVGHDDYGL</sequence>
<dbReference type="Proteomes" id="UP000283482">
    <property type="component" value="Unassembled WGS sequence"/>
</dbReference>